<dbReference type="EMBL" id="JAEPCM010000016">
    <property type="protein sequence ID" value="MCG7944895.1"/>
    <property type="molecule type" value="Genomic_DNA"/>
</dbReference>
<name>A0A9E4KAB3_9GAMM</name>
<reference evidence="1" key="1">
    <citation type="journal article" date="2021" name="Proc. Natl. Acad. Sci. U.S.A.">
        <title>Global biogeography of chemosynthetic symbionts reveals both localized and globally distributed symbiont groups. .</title>
        <authorList>
            <person name="Osvatic J.T."/>
            <person name="Wilkins L.G.E."/>
            <person name="Leibrecht L."/>
            <person name="Leray M."/>
            <person name="Zauner S."/>
            <person name="Polzin J."/>
            <person name="Camacho Y."/>
            <person name="Gros O."/>
            <person name="van Gils J.A."/>
            <person name="Eisen J.A."/>
            <person name="Petersen J.M."/>
            <person name="Yuen B."/>
        </authorList>
    </citation>
    <scope>NUCLEOTIDE SEQUENCE</scope>
    <source>
        <strain evidence="1">MAGclacostrist064TRANS</strain>
    </source>
</reference>
<sequence>MRDEVVYNIDDLVPQHKVSELNIKYLEEKIGDKDAYSVFPPISVQNNVIENGHHRVHILKKRGHTTVRAYKEQ</sequence>
<evidence type="ECO:0000313" key="1">
    <source>
        <dbReference type="EMBL" id="MCG7944895.1"/>
    </source>
</evidence>
<organism evidence="1 2">
    <name type="scientific">Candidatus Thiodiazotropha taylori</name>
    <dbReference type="NCBI Taxonomy" id="2792791"/>
    <lineage>
        <taxon>Bacteria</taxon>
        <taxon>Pseudomonadati</taxon>
        <taxon>Pseudomonadota</taxon>
        <taxon>Gammaproteobacteria</taxon>
        <taxon>Chromatiales</taxon>
        <taxon>Sedimenticolaceae</taxon>
        <taxon>Candidatus Thiodiazotropha</taxon>
    </lineage>
</organism>
<dbReference type="Gene3D" id="3.90.1530.10">
    <property type="entry name" value="Conserved hypothetical protein from pyrococcus furiosus pfu- 392566-001, ParB domain"/>
    <property type="match status" value="1"/>
</dbReference>
<comment type="caution">
    <text evidence="1">The sequence shown here is derived from an EMBL/GenBank/DDBJ whole genome shotgun (WGS) entry which is preliminary data.</text>
</comment>
<accession>A0A9E4KAB3</accession>
<gene>
    <name evidence="1" type="ORF">JAZ07_00960</name>
</gene>
<dbReference type="Proteomes" id="UP000886667">
    <property type="component" value="Unassembled WGS sequence"/>
</dbReference>
<evidence type="ECO:0008006" key="3">
    <source>
        <dbReference type="Google" id="ProtNLM"/>
    </source>
</evidence>
<evidence type="ECO:0000313" key="2">
    <source>
        <dbReference type="Proteomes" id="UP000886667"/>
    </source>
</evidence>
<proteinExistence type="predicted"/>
<dbReference type="AlphaFoldDB" id="A0A9E4KAB3"/>
<protein>
    <recommendedName>
        <fullName evidence="3">ParB/Sulfiredoxin domain-containing protein</fullName>
    </recommendedName>
</protein>